<feature type="region of interest" description="Disordered" evidence="1">
    <location>
        <begin position="153"/>
        <end position="191"/>
    </location>
</feature>
<evidence type="ECO:0000313" key="4">
    <source>
        <dbReference type="Proteomes" id="UP000266841"/>
    </source>
</evidence>
<protein>
    <submittedName>
        <fullName evidence="3">Uncharacterized protein</fullName>
    </submittedName>
</protein>
<keyword evidence="2" id="KW-1133">Transmembrane helix</keyword>
<dbReference type="InterPro" id="IPR027417">
    <property type="entry name" value="P-loop_NTPase"/>
</dbReference>
<dbReference type="eggNOG" id="ENOG502TAGD">
    <property type="taxonomic scope" value="Eukaryota"/>
</dbReference>
<keyword evidence="2" id="KW-0472">Membrane</keyword>
<dbReference type="AlphaFoldDB" id="K0TJY7"/>
<evidence type="ECO:0000256" key="2">
    <source>
        <dbReference type="SAM" id="Phobius"/>
    </source>
</evidence>
<feature type="compositionally biased region" description="Basic and acidic residues" evidence="1">
    <location>
        <begin position="162"/>
        <end position="183"/>
    </location>
</feature>
<dbReference type="PANTHER" id="PTHR32301">
    <property type="entry name" value="COUNTIN RECEPTOR CNR3-RELATED"/>
    <property type="match status" value="1"/>
</dbReference>
<proteinExistence type="predicted"/>
<sequence length="430" mass="48150">MEPIFEQRSSESTADSDRCAPSSELNDAFDPDAVDFEPLLISGTGKILSYHTTAYYEDEDASASASAASTSLASLSIGTSIGTSTITPLINNIKSNGHHRIRSSLSFASSTFTEGTSPSLMTARHRLRLDRFAFLVILSILVTYGSVSLVFNSEDSSSGGPRTDELKSKSRETKENLPDKPSDKLSSSMMDTNEMTSRELTASIVMWDPHLLDGQMSSLLQCLGRNVVDYETAMNANGKDHFNLAINDNFEELPLSIFTPDFRHVAQMFSGNDRGAFVSIIHVDSYIENYSREEQGEFRDNLLVRQLCGIETVPRRVNEDDFELAIFILRSKFAIGVCEKPVETMRRLETIFATSTKTKASCSQEAQDWFKSCRRIVEAGREMKTSFGESKLQEIKETNEFDHMLYEEIPRLFDEQAALFNRSGKGRIRR</sequence>
<dbReference type="Gene3D" id="3.40.50.300">
    <property type="entry name" value="P-loop containing nucleotide triphosphate hydrolases"/>
    <property type="match status" value="1"/>
</dbReference>
<name>K0TJY7_THAOC</name>
<reference evidence="3 4" key="1">
    <citation type="journal article" date="2012" name="Genome Biol.">
        <title>Genome and low-iron response of an oceanic diatom adapted to chronic iron limitation.</title>
        <authorList>
            <person name="Lommer M."/>
            <person name="Specht M."/>
            <person name="Roy A.S."/>
            <person name="Kraemer L."/>
            <person name="Andreson R."/>
            <person name="Gutowska M.A."/>
            <person name="Wolf J."/>
            <person name="Bergner S.V."/>
            <person name="Schilhabel M.B."/>
            <person name="Klostermeier U.C."/>
            <person name="Beiko R.G."/>
            <person name="Rosenstiel P."/>
            <person name="Hippler M."/>
            <person name="Laroche J."/>
        </authorList>
    </citation>
    <scope>NUCLEOTIDE SEQUENCE [LARGE SCALE GENOMIC DNA]</scope>
    <source>
        <strain evidence="3 4">CCMP1005</strain>
    </source>
</reference>
<dbReference type="EMBL" id="AGNL01000742">
    <property type="protein sequence ID" value="EJK77534.1"/>
    <property type="molecule type" value="Genomic_DNA"/>
</dbReference>
<keyword evidence="4" id="KW-1185">Reference proteome</keyword>
<dbReference type="InterPro" id="IPR053259">
    <property type="entry name" value="Golvesin-related_Golgi"/>
</dbReference>
<comment type="caution">
    <text evidence="3">The sequence shown here is derived from an EMBL/GenBank/DDBJ whole genome shotgun (WGS) entry which is preliminary data.</text>
</comment>
<dbReference type="PANTHER" id="PTHR32301:SF6">
    <property type="entry name" value="GOLVESIN-RELATED"/>
    <property type="match status" value="1"/>
</dbReference>
<gene>
    <name evidence="3" type="ORF">THAOC_00627</name>
</gene>
<dbReference type="Proteomes" id="UP000266841">
    <property type="component" value="Unassembled WGS sequence"/>
</dbReference>
<evidence type="ECO:0000313" key="3">
    <source>
        <dbReference type="EMBL" id="EJK77534.1"/>
    </source>
</evidence>
<keyword evidence="2" id="KW-0812">Transmembrane</keyword>
<accession>K0TJY7</accession>
<feature type="region of interest" description="Disordered" evidence="1">
    <location>
        <begin position="1"/>
        <end position="30"/>
    </location>
</feature>
<feature type="transmembrane region" description="Helical" evidence="2">
    <location>
        <begin position="132"/>
        <end position="151"/>
    </location>
</feature>
<organism evidence="3 4">
    <name type="scientific">Thalassiosira oceanica</name>
    <name type="common">Marine diatom</name>
    <dbReference type="NCBI Taxonomy" id="159749"/>
    <lineage>
        <taxon>Eukaryota</taxon>
        <taxon>Sar</taxon>
        <taxon>Stramenopiles</taxon>
        <taxon>Ochrophyta</taxon>
        <taxon>Bacillariophyta</taxon>
        <taxon>Coscinodiscophyceae</taxon>
        <taxon>Thalassiosirophycidae</taxon>
        <taxon>Thalassiosirales</taxon>
        <taxon>Thalassiosiraceae</taxon>
        <taxon>Thalassiosira</taxon>
    </lineage>
</organism>
<evidence type="ECO:0000256" key="1">
    <source>
        <dbReference type="SAM" id="MobiDB-lite"/>
    </source>
</evidence>